<accession>A0A381Y553</accession>
<dbReference type="EMBL" id="UINC01017404">
    <property type="protein sequence ID" value="SVA72105.1"/>
    <property type="molecule type" value="Genomic_DNA"/>
</dbReference>
<gene>
    <name evidence="1" type="ORF">METZ01_LOCUS124959</name>
</gene>
<protein>
    <submittedName>
        <fullName evidence="1">Uncharacterized protein</fullName>
    </submittedName>
</protein>
<name>A0A381Y553_9ZZZZ</name>
<evidence type="ECO:0000313" key="1">
    <source>
        <dbReference type="EMBL" id="SVA72105.1"/>
    </source>
</evidence>
<reference evidence="1" key="1">
    <citation type="submission" date="2018-05" db="EMBL/GenBank/DDBJ databases">
        <authorList>
            <person name="Lanie J.A."/>
            <person name="Ng W.-L."/>
            <person name="Kazmierczak K.M."/>
            <person name="Andrzejewski T.M."/>
            <person name="Davidsen T.M."/>
            <person name="Wayne K.J."/>
            <person name="Tettelin H."/>
            <person name="Glass J.I."/>
            <person name="Rusch D."/>
            <person name="Podicherti R."/>
            <person name="Tsui H.-C.T."/>
            <person name="Winkler M.E."/>
        </authorList>
    </citation>
    <scope>NUCLEOTIDE SEQUENCE</scope>
</reference>
<sequence>MDCSVYKTIDLRGVPKIESALIFDINL</sequence>
<dbReference type="AlphaFoldDB" id="A0A381Y553"/>
<proteinExistence type="predicted"/>
<organism evidence="1">
    <name type="scientific">marine metagenome</name>
    <dbReference type="NCBI Taxonomy" id="408172"/>
    <lineage>
        <taxon>unclassified sequences</taxon>
        <taxon>metagenomes</taxon>
        <taxon>ecological metagenomes</taxon>
    </lineage>
</organism>